<dbReference type="NCBIfam" id="TIGR02122">
    <property type="entry name" value="TRAP_TAXI"/>
    <property type="match status" value="1"/>
</dbReference>
<dbReference type="CDD" id="cd13568">
    <property type="entry name" value="PBP2_TAXI_TRAP_like_3"/>
    <property type="match status" value="1"/>
</dbReference>
<dbReference type="PANTHER" id="PTHR42941:SF1">
    <property type="entry name" value="SLL1037 PROTEIN"/>
    <property type="match status" value="1"/>
</dbReference>
<reference evidence="1" key="1">
    <citation type="journal article" date="2017" name="Appl. Environ. Microbiol.">
        <title>Molecular characterization of an Endozoicomonas-like organism causing infection in king scallop Pecten maximus L.</title>
        <authorList>
            <person name="Cano I."/>
            <person name="van Aerle R."/>
            <person name="Ross S."/>
            <person name="Verner-Jeffreys D.W."/>
            <person name="Paley R.K."/>
            <person name="Rimmer G."/>
            <person name="Ryder D."/>
            <person name="Hooper P."/>
            <person name="Stone D."/>
            <person name="Feist S.W."/>
        </authorList>
    </citation>
    <scope>NUCLEOTIDE SEQUENCE</scope>
</reference>
<dbReference type="InterPro" id="IPR011852">
    <property type="entry name" value="TRAP_TAXI"/>
</dbReference>
<comment type="caution">
    <text evidence="1">The sequence shown here is derived from an EMBL/GenBank/DDBJ whole genome shotgun (WGS) entry which is preliminary data.</text>
</comment>
<gene>
    <name evidence="1" type="ORF">CI610_01067</name>
</gene>
<organism evidence="1">
    <name type="scientific">invertebrate metagenome</name>
    <dbReference type="NCBI Taxonomy" id="1711999"/>
    <lineage>
        <taxon>unclassified sequences</taxon>
        <taxon>metagenomes</taxon>
        <taxon>organismal metagenomes</taxon>
    </lineage>
</organism>
<dbReference type="PANTHER" id="PTHR42941">
    <property type="entry name" value="SLL1037 PROTEIN"/>
    <property type="match status" value="1"/>
</dbReference>
<name>A0A2H9T9K8_9ZZZZ</name>
<evidence type="ECO:0008006" key="2">
    <source>
        <dbReference type="Google" id="ProtNLM"/>
    </source>
</evidence>
<dbReference type="PROSITE" id="PS51257">
    <property type="entry name" value="PROKAR_LIPOPROTEIN"/>
    <property type="match status" value="1"/>
</dbReference>
<dbReference type="Pfam" id="PF16868">
    <property type="entry name" value="NMT1_3"/>
    <property type="match status" value="1"/>
</dbReference>
<evidence type="ECO:0000313" key="1">
    <source>
        <dbReference type="EMBL" id="PJE79941.1"/>
    </source>
</evidence>
<dbReference type="SUPFAM" id="SSF53850">
    <property type="entry name" value="Periplasmic binding protein-like II"/>
    <property type="match status" value="1"/>
</dbReference>
<dbReference type="EMBL" id="NSIT01000040">
    <property type="protein sequence ID" value="PJE79941.1"/>
    <property type="molecule type" value="Genomic_DNA"/>
</dbReference>
<sequence>MLAFKKAGMTAVVASAVFLTACSKPETSFVTIGTGGVTGVYYPAGGAICRLVNKNQEQHNIQCSVESTGGSIYNLNTIRSGEMDTGIVQSDWQYHAYHGSSKFEQSGANENLRAVFSLHPEAFTIVARQDANIHYFEDLKDKRVNIGNPGSGHRATLEQLMAVYRWDYDNFKMTSELKPAEMAKALCDNKIDAFTYTVGHPNAAVQEALSTCDASLVSIAGDEVDELLKMHPYYRETSVPAGMYGDNRKITTFGVAATLVSSTEVPEETIYQVTKAVFEQFDSFKQLHPAFANLTQKEMVAEGISIPHHSGAQRYYKEAGLMK</sequence>
<dbReference type="AlphaFoldDB" id="A0A2H9T9K8"/>
<dbReference type="Gene3D" id="3.40.190.10">
    <property type="entry name" value="Periplasmic binding protein-like II"/>
    <property type="match status" value="2"/>
</dbReference>
<proteinExistence type="predicted"/>
<accession>A0A2H9T9K8</accession>
<protein>
    <recommendedName>
        <fullName evidence="2">C4-dicarboxylate ABC transporter substrate-binding protein</fullName>
    </recommendedName>
</protein>